<organism evidence="2 3">
    <name type="scientific">Rhodotorula mucilaginosa</name>
    <name type="common">Yeast</name>
    <name type="synonym">Rhodotorula rubra</name>
    <dbReference type="NCBI Taxonomy" id="5537"/>
    <lineage>
        <taxon>Eukaryota</taxon>
        <taxon>Fungi</taxon>
        <taxon>Dikarya</taxon>
        <taxon>Basidiomycota</taxon>
        <taxon>Pucciniomycotina</taxon>
        <taxon>Microbotryomycetes</taxon>
        <taxon>Sporidiobolales</taxon>
        <taxon>Sporidiobolaceae</taxon>
        <taxon>Rhodotorula</taxon>
    </lineage>
</organism>
<protein>
    <submittedName>
        <fullName evidence="2">Uncharacterized protein</fullName>
    </submittedName>
</protein>
<gene>
    <name evidence="2" type="ORF">C6P46_000519</name>
</gene>
<evidence type="ECO:0000313" key="2">
    <source>
        <dbReference type="EMBL" id="KAG0655937.1"/>
    </source>
</evidence>
<dbReference type="AlphaFoldDB" id="A0A9P6VUC6"/>
<feature type="compositionally biased region" description="Basic residues" evidence="1">
    <location>
        <begin position="261"/>
        <end position="275"/>
    </location>
</feature>
<name>A0A9P6VUC6_RHOMI</name>
<accession>A0A9P6VUC6</accession>
<proteinExistence type="predicted"/>
<feature type="region of interest" description="Disordered" evidence="1">
    <location>
        <begin position="144"/>
        <end position="288"/>
    </location>
</feature>
<dbReference type="EMBL" id="PUHQ01000107">
    <property type="protein sequence ID" value="KAG0655937.1"/>
    <property type="molecule type" value="Genomic_DNA"/>
</dbReference>
<evidence type="ECO:0000256" key="1">
    <source>
        <dbReference type="SAM" id="MobiDB-lite"/>
    </source>
</evidence>
<feature type="compositionally biased region" description="Basic and acidic residues" evidence="1">
    <location>
        <begin position="178"/>
        <end position="191"/>
    </location>
</feature>
<sequence length="288" mass="30963">MASSKGPVAVAHTSALPYSRGGPISVIEMSPQIRPRTDDARAATTTCRLLSDSRTLTATPAYESQRAMRAAAAAAAAAATAQQGYDSIYMLEMLEDDAIDAIAAEIKEFALEWVRGGIAWWKATGKVEPAVGAGERRIVVTTGNEAPPSDLMADAINPARPQRKPTQASVVRASRWGKHVEVKRKEEEQRERARRAHRPAGSNRSHSMPSLCASPSTSSAAEPTFPPAYSLQDPLKPLPALPTTDERSPNQDQQALSFGTGRRHSAPQLLRRRRAGCGDFGTNVDRAS</sequence>
<dbReference type="OrthoDB" id="10374442at2759"/>
<dbReference type="Proteomes" id="UP000777482">
    <property type="component" value="Unassembled WGS sequence"/>
</dbReference>
<keyword evidence="3" id="KW-1185">Reference proteome</keyword>
<comment type="caution">
    <text evidence="2">The sequence shown here is derived from an EMBL/GenBank/DDBJ whole genome shotgun (WGS) entry which is preliminary data.</text>
</comment>
<evidence type="ECO:0000313" key="3">
    <source>
        <dbReference type="Proteomes" id="UP000777482"/>
    </source>
</evidence>
<feature type="compositionally biased region" description="Low complexity" evidence="1">
    <location>
        <begin position="213"/>
        <end position="223"/>
    </location>
</feature>
<reference evidence="2 3" key="1">
    <citation type="submission" date="2020-11" db="EMBL/GenBank/DDBJ databases">
        <title>Kefir isolates.</title>
        <authorList>
            <person name="Marcisauskas S."/>
            <person name="Kim Y."/>
            <person name="Blasche S."/>
        </authorList>
    </citation>
    <scope>NUCLEOTIDE SEQUENCE [LARGE SCALE GENOMIC DNA]</scope>
    <source>
        <strain evidence="2 3">KR</strain>
    </source>
</reference>